<protein>
    <submittedName>
        <fullName evidence="2">DUF1631 domain-containing protein</fullName>
    </submittedName>
</protein>
<sequence>MINSHLLYRLSYRGTSIFQLFFASLFALALQRRAILRIANTLSTPKKTNSDNDLQKAARVLYLSRGEIVAGRGRGLSLYRTAMSNQDRPPPPPGPVTTLASRGIQPRFGDLVQSCRKLVMNRLAEHLTSVFGHVDDTLFECAEKAENNQVQTLFFDSMRDIRKQRPQIERVYHQRIAKSFEDFLGGKLKPDPSAGELNADKLELIENDEYEESLLVTNMVSRVKARCSQSLFALDQRLAVLNGGRKLGDDDNPFGPQAIALAFREALEPCPFPLRIKTILYMLFDQHVMHGLDSVYEALNQRLIQAGVLPNLKFGVQRSTSAPTPSPSTAGQKPSAEHPTPPSSAPQATGPLDLSGAPPSDPGQLFSGLAALLGERRQHHSGAPLPGGTPSISSFAPRGATRTYSAAELLGALNRLQQQSAQDLASKLRQPQRVEGLKADLQQQLESHSHLPGQQKLSDYEADVIDLVGMLFDFILDDDNLADVYKTALSHLHTPYLKVALQDKALFTQHHHPARRLLNSMAQAGVLYASEGEERGLLAKMHWVVERVVHGFSGDLLLFDSLLDEFNEYIGTLRHKVELREQRAVEAAKGRDKLLGARQKAVDTVGRFLADRELPGVIQHFLELTWTDVLVFVLLRHGERSVEWQRSVEVAEQLAWSGTPLDANGRARLQQLRIPMLEDLRKGLELLGGYHEDGVRRLLQDLVACQHAVQSQQPQVAARIESPLPESKLGEMLGEDAELASTPRPVSLSSRAQALIKELESVEFGTWFEFIDGPETRALKLSWYSPTTRNYMFVDHSGQRVAIMPITQLALDMEQGLARLVPPERNAPLVDRALSAIYRVLQRFTGRTA</sequence>
<dbReference type="KEGG" id="plal:FXN65_04370"/>
<feature type="region of interest" description="Disordered" evidence="1">
    <location>
        <begin position="378"/>
        <end position="397"/>
    </location>
</feature>
<organism evidence="2 3">
    <name type="scientific">Metapseudomonas lalkuanensis</name>
    <dbReference type="NCBI Taxonomy" id="2604832"/>
    <lineage>
        <taxon>Bacteria</taxon>
        <taxon>Pseudomonadati</taxon>
        <taxon>Pseudomonadota</taxon>
        <taxon>Gammaproteobacteria</taxon>
        <taxon>Pseudomonadales</taxon>
        <taxon>Pseudomonadaceae</taxon>
        <taxon>Metapseudomonas</taxon>
    </lineage>
</organism>
<gene>
    <name evidence="2" type="ORF">FXN65_04370</name>
</gene>
<evidence type="ECO:0000313" key="2">
    <source>
        <dbReference type="EMBL" id="QEY65711.1"/>
    </source>
</evidence>
<evidence type="ECO:0000313" key="3">
    <source>
        <dbReference type="Proteomes" id="UP000327179"/>
    </source>
</evidence>
<dbReference type="AlphaFoldDB" id="A0A5J6QWI6"/>
<keyword evidence="3" id="KW-1185">Reference proteome</keyword>
<feature type="compositionally biased region" description="Low complexity" evidence="1">
    <location>
        <begin position="319"/>
        <end position="330"/>
    </location>
</feature>
<evidence type="ECO:0000256" key="1">
    <source>
        <dbReference type="SAM" id="MobiDB-lite"/>
    </source>
</evidence>
<proteinExistence type="predicted"/>
<accession>A0A5J6QWI6</accession>
<feature type="region of interest" description="Disordered" evidence="1">
    <location>
        <begin position="317"/>
        <end position="366"/>
    </location>
</feature>
<reference evidence="2 3" key="1">
    <citation type="submission" date="2019-08" db="EMBL/GenBank/DDBJ databases">
        <title>Whole-genome Sequencing of e-waste polymer degrading bacterium Pseudomonas sp. strain PE08.</title>
        <authorList>
            <person name="Kirdat K."/>
            <person name="Debbarma P."/>
            <person name="Narawade N."/>
            <person name="Suyal D."/>
            <person name="Thorat V."/>
            <person name="Shouche Y."/>
            <person name="Goel R."/>
            <person name="Yadav A."/>
        </authorList>
    </citation>
    <scope>NUCLEOTIDE SEQUENCE [LARGE SCALE GENOMIC DNA]</scope>
    <source>
        <strain evidence="2 3">PE08</strain>
    </source>
</reference>
<dbReference type="Proteomes" id="UP000327179">
    <property type="component" value="Chromosome"/>
</dbReference>
<dbReference type="Pfam" id="PF07793">
    <property type="entry name" value="DUF1631"/>
    <property type="match status" value="1"/>
</dbReference>
<dbReference type="InterPro" id="IPR012434">
    <property type="entry name" value="DUF1631"/>
</dbReference>
<name>A0A5J6QWI6_9GAMM</name>
<dbReference type="EMBL" id="CP043311">
    <property type="protein sequence ID" value="QEY65711.1"/>
    <property type="molecule type" value="Genomic_DNA"/>
</dbReference>